<dbReference type="PANTHER" id="PTHR33527">
    <property type="entry name" value="OS07G0274300 PROTEIN"/>
    <property type="match status" value="1"/>
</dbReference>
<dbReference type="EMBL" id="JBANAX010000590">
    <property type="protein sequence ID" value="KAL1201322.1"/>
    <property type="molecule type" value="Genomic_DNA"/>
</dbReference>
<evidence type="ECO:0000313" key="2">
    <source>
        <dbReference type="Proteomes" id="UP001558713"/>
    </source>
</evidence>
<dbReference type="Proteomes" id="UP001558713">
    <property type="component" value="Unassembled WGS sequence"/>
</dbReference>
<reference evidence="1 2" key="1">
    <citation type="submission" date="2024-04" db="EMBL/GenBank/DDBJ databases">
        <title>Genome assembly C_amara_ONT_v2.</title>
        <authorList>
            <person name="Yant L."/>
            <person name="Moore C."/>
            <person name="Slenker M."/>
        </authorList>
    </citation>
    <scope>NUCLEOTIDE SEQUENCE [LARGE SCALE GENOMIC DNA]</scope>
    <source>
        <tissue evidence="1">Leaf</tissue>
    </source>
</reference>
<accession>A0ABD1A3B3</accession>
<keyword evidence="2" id="KW-1185">Reference proteome</keyword>
<dbReference type="PANTHER" id="PTHR33527:SF28">
    <property type="entry name" value="GB|AAD43168.1"/>
    <property type="match status" value="1"/>
</dbReference>
<sequence length="315" mass="35458">MAFSSSSSATSTFEVTREEFNAFHKIDRTLFSRLILTLNRDISQSLQVMSFLLFLEKSGHVRNLIADLISLPDVFINKLADEVVMCLTCLSYENYSMYVANHGQNNNSFAIPSITRMTGGYLTLPVIQHERENILNQMKKHLNGVCYPAFEDIRKYAEIYNKEKVLLDQERGKMMENLQQLGINTVHKGESSNQILSVQEEISGTRVQVGGAVSEDEQVTADDRTVFLTFSRGYPISEPELHDFFTRKFGDVIEEIFMPGGGEQALYARMVLRSAAKVPEIVTDGEIKTKFTISGKHVWARKFIPSSSGNTSPSS</sequence>
<proteinExistence type="predicted"/>
<name>A0ABD1A3B3_CARAN</name>
<gene>
    <name evidence="1" type="ORF">V5N11_003737</name>
</gene>
<organism evidence="1 2">
    <name type="scientific">Cardamine amara subsp. amara</name>
    <dbReference type="NCBI Taxonomy" id="228776"/>
    <lineage>
        <taxon>Eukaryota</taxon>
        <taxon>Viridiplantae</taxon>
        <taxon>Streptophyta</taxon>
        <taxon>Embryophyta</taxon>
        <taxon>Tracheophyta</taxon>
        <taxon>Spermatophyta</taxon>
        <taxon>Magnoliopsida</taxon>
        <taxon>eudicotyledons</taxon>
        <taxon>Gunneridae</taxon>
        <taxon>Pentapetalae</taxon>
        <taxon>rosids</taxon>
        <taxon>malvids</taxon>
        <taxon>Brassicales</taxon>
        <taxon>Brassicaceae</taxon>
        <taxon>Cardamineae</taxon>
        <taxon>Cardamine</taxon>
    </lineage>
</organism>
<evidence type="ECO:0000313" key="1">
    <source>
        <dbReference type="EMBL" id="KAL1201322.1"/>
    </source>
</evidence>
<comment type="caution">
    <text evidence="1">The sequence shown here is derived from an EMBL/GenBank/DDBJ whole genome shotgun (WGS) entry which is preliminary data.</text>
</comment>
<dbReference type="AlphaFoldDB" id="A0ABD1A3B3"/>
<protein>
    <submittedName>
        <fullName evidence="1">Uncharacterized protein</fullName>
    </submittedName>
</protein>